<dbReference type="PANTHER" id="PTHR24100:SF135">
    <property type="entry name" value="BUTYROPHILIN-LIKE PROTEIN 3"/>
    <property type="match status" value="1"/>
</dbReference>
<dbReference type="SUPFAM" id="SSF48726">
    <property type="entry name" value="Immunoglobulin"/>
    <property type="match status" value="1"/>
</dbReference>
<gene>
    <name evidence="5" type="ORF">HPG69_018472</name>
</gene>
<dbReference type="InterPro" id="IPR013106">
    <property type="entry name" value="Ig_V-set"/>
</dbReference>
<evidence type="ECO:0000313" key="6">
    <source>
        <dbReference type="Proteomes" id="UP000551758"/>
    </source>
</evidence>
<evidence type="ECO:0000256" key="3">
    <source>
        <dbReference type="ARBA" id="ARBA00023319"/>
    </source>
</evidence>
<keyword evidence="2" id="KW-0472">Membrane</keyword>
<dbReference type="InterPro" id="IPR013783">
    <property type="entry name" value="Ig-like_fold"/>
</dbReference>
<comment type="caution">
    <text evidence="5">The sequence shown here is derived from an EMBL/GenBank/DDBJ whole genome shotgun (WGS) entry which is preliminary data.</text>
</comment>
<feature type="domain" description="Immunoglobulin V-set" evidence="4">
    <location>
        <begin position="95"/>
        <end position="201"/>
    </location>
</feature>
<dbReference type="PANTHER" id="PTHR24100">
    <property type="entry name" value="BUTYROPHILIN"/>
    <property type="match status" value="1"/>
</dbReference>
<dbReference type="InterPro" id="IPR050504">
    <property type="entry name" value="IgSF_BTN/MOG"/>
</dbReference>
<proteinExistence type="predicted"/>
<dbReference type="InterPro" id="IPR036179">
    <property type="entry name" value="Ig-like_dom_sf"/>
</dbReference>
<sequence>MEVIWEKGSRQGLVGLTFPTGAVLGQPGEGEDCGPWGPGDGALEQGLEEQTQSYRMCFCGGIGGYHHRHLLSDVLPSSQGLVYRMLKQWQVTGPDKPIQVLVGEDVVFSCFLSPKTNAEDMEAWFFSNQFSAVVHVYKDGKDQENMQMPAYQKRTEFIKDSIAEGHVSLRLENVIPLDTGLCGCWFSSQTYDKEATWELQVSVC</sequence>
<dbReference type="GO" id="GO:0001817">
    <property type="term" value="P:regulation of cytokine production"/>
    <property type="evidence" value="ECO:0007669"/>
    <property type="project" value="TreeGrafter"/>
</dbReference>
<protein>
    <recommendedName>
        <fullName evidence="4">Immunoglobulin V-set domain-containing protein</fullName>
    </recommendedName>
</protein>
<dbReference type="FunFam" id="2.60.40.10:FF:000208">
    <property type="entry name" value="Butyrophilin subfamily 1 member A1"/>
    <property type="match status" value="1"/>
</dbReference>
<dbReference type="AlphaFoldDB" id="A0A7J7ER31"/>
<dbReference type="EMBL" id="JACDTQ010002492">
    <property type="protein sequence ID" value="KAF5918131.1"/>
    <property type="molecule type" value="Genomic_DNA"/>
</dbReference>
<accession>A0A7J7ER31</accession>
<dbReference type="GO" id="GO:0009897">
    <property type="term" value="C:external side of plasma membrane"/>
    <property type="evidence" value="ECO:0007669"/>
    <property type="project" value="TreeGrafter"/>
</dbReference>
<dbReference type="GO" id="GO:0005102">
    <property type="term" value="F:signaling receptor binding"/>
    <property type="evidence" value="ECO:0007669"/>
    <property type="project" value="TreeGrafter"/>
</dbReference>
<evidence type="ECO:0000256" key="2">
    <source>
        <dbReference type="ARBA" id="ARBA00023136"/>
    </source>
</evidence>
<dbReference type="Pfam" id="PF07686">
    <property type="entry name" value="V-set"/>
    <property type="match status" value="1"/>
</dbReference>
<dbReference type="CDD" id="cd05713">
    <property type="entry name" value="IgV_MOG_like"/>
    <property type="match status" value="1"/>
</dbReference>
<keyword evidence="6" id="KW-1185">Reference proteome</keyword>
<evidence type="ECO:0000256" key="1">
    <source>
        <dbReference type="ARBA" id="ARBA00004370"/>
    </source>
</evidence>
<organism evidence="5 6">
    <name type="scientific">Diceros bicornis minor</name>
    <name type="common">South-central black rhinoceros</name>
    <dbReference type="NCBI Taxonomy" id="77932"/>
    <lineage>
        <taxon>Eukaryota</taxon>
        <taxon>Metazoa</taxon>
        <taxon>Chordata</taxon>
        <taxon>Craniata</taxon>
        <taxon>Vertebrata</taxon>
        <taxon>Euteleostomi</taxon>
        <taxon>Mammalia</taxon>
        <taxon>Eutheria</taxon>
        <taxon>Laurasiatheria</taxon>
        <taxon>Perissodactyla</taxon>
        <taxon>Rhinocerotidae</taxon>
        <taxon>Diceros</taxon>
    </lineage>
</organism>
<reference evidence="5 6" key="1">
    <citation type="journal article" date="2020" name="Mol. Biol. Evol.">
        <title>Interspecific Gene Flow and the Evolution of Specialization in Black and White Rhinoceros.</title>
        <authorList>
            <person name="Moodley Y."/>
            <person name="Westbury M.V."/>
            <person name="Russo I.M."/>
            <person name="Gopalakrishnan S."/>
            <person name="Rakotoarivelo A."/>
            <person name="Olsen R.A."/>
            <person name="Prost S."/>
            <person name="Tunstall T."/>
            <person name="Ryder O.A."/>
            <person name="Dalen L."/>
            <person name="Bruford M.W."/>
        </authorList>
    </citation>
    <scope>NUCLEOTIDE SEQUENCE [LARGE SCALE GENOMIC DNA]</scope>
    <source>
        <strain evidence="5">SBR-YM</strain>
        <tissue evidence="5">Skin</tissue>
    </source>
</reference>
<evidence type="ECO:0000313" key="5">
    <source>
        <dbReference type="EMBL" id="KAF5918131.1"/>
    </source>
</evidence>
<comment type="subcellular location">
    <subcellularLocation>
        <location evidence="1">Membrane</location>
    </subcellularLocation>
</comment>
<name>A0A7J7ER31_DICBM</name>
<keyword evidence="3" id="KW-0393">Immunoglobulin domain</keyword>
<evidence type="ECO:0000259" key="4">
    <source>
        <dbReference type="Pfam" id="PF07686"/>
    </source>
</evidence>
<dbReference type="Gene3D" id="2.60.40.10">
    <property type="entry name" value="Immunoglobulins"/>
    <property type="match status" value="1"/>
</dbReference>
<dbReference type="Proteomes" id="UP000551758">
    <property type="component" value="Unassembled WGS sequence"/>
</dbReference>
<dbReference type="GO" id="GO:0050852">
    <property type="term" value="P:T cell receptor signaling pathway"/>
    <property type="evidence" value="ECO:0007669"/>
    <property type="project" value="TreeGrafter"/>
</dbReference>